<protein>
    <submittedName>
        <fullName evidence="1">Uncharacterized protein</fullName>
    </submittedName>
</protein>
<dbReference type="RefSeq" id="WP_137635725.1">
    <property type="nucleotide sequence ID" value="NZ_BJDL01000025.1"/>
</dbReference>
<reference evidence="2" key="1">
    <citation type="journal article" date="2019" name="Int. J. Syst. Evol. Microbiol.">
        <title>The Global Catalogue of Microorganisms (GCM) 10K type strain sequencing project: providing services to taxonomists for standard genome sequencing and annotation.</title>
        <authorList>
            <consortium name="The Broad Institute Genomics Platform"/>
            <consortium name="The Broad Institute Genome Sequencing Center for Infectious Disease"/>
            <person name="Wu L."/>
            <person name="Ma J."/>
        </authorList>
    </citation>
    <scope>NUCLEOTIDE SEQUENCE [LARGE SCALE GENOMIC DNA]</scope>
    <source>
        <strain evidence="2">CCM 8931</strain>
    </source>
</reference>
<accession>A0ABW4C3U4</accession>
<name>A0ABW4C3U4_9LACO</name>
<comment type="caution">
    <text evidence="1">The sequence shown here is derived from an EMBL/GenBank/DDBJ whole genome shotgun (WGS) entry which is preliminary data.</text>
</comment>
<dbReference type="EMBL" id="JBHTOJ010000044">
    <property type="protein sequence ID" value="MFD1421703.1"/>
    <property type="molecule type" value="Genomic_DNA"/>
</dbReference>
<sequence>MIQLWLIDHDDDIYHYEFQIDEDQKGNVLFSKSRKAIKFTDDEINNSPEPFRGSLAHMLFDMYQDNDFKEYFIRGFY</sequence>
<proteinExistence type="predicted"/>
<organism evidence="1 2">
    <name type="scientific">Lactiplantibacillus songbeiensis</name>
    <dbReference type="NCBI Taxonomy" id="2559920"/>
    <lineage>
        <taxon>Bacteria</taxon>
        <taxon>Bacillati</taxon>
        <taxon>Bacillota</taxon>
        <taxon>Bacilli</taxon>
        <taxon>Lactobacillales</taxon>
        <taxon>Lactobacillaceae</taxon>
        <taxon>Lactiplantibacillus</taxon>
    </lineage>
</organism>
<evidence type="ECO:0000313" key="1">
    <source>
        <dbReference type="EMBL" id="MFD1421703.1"/>
    </source>
</evidence>
<dbReference type="Proteomes" id="UP001597188">
    <property type="component" value="Unassembled WGS sequence"/>
</dbReference>
<gene>
    <name evidence="1" type="ORF">ACFQ5L_12215</name>
</gene>
<keyword evidence="2" id="KW-1185">Reference proteome</keyword>
<evidence type="ECO:0000313" key="2">
    <source>
        <dbReference type="Proteomes" id="UP001597188"/>
    </source>
</evidence>